<dbReference type="RefSeq" id="WP_380714221.1">
    <property type="nucleotide sequence ID" value="NZ_JBHUML010000005.1"/>
</dbReference>
<accession>A0ABW5T592</accession>
<protein>
    <submittedName>
        <fullName evidence="2">PadR family transcriptional regulator</fullName>
    </submittedName>
</protein>
<evidence type="ECO:0000313" key="3">
    <source>
        <dbReference type="Proteomes" id="UP001597520"/>
    </source>
</evidence>
<comment type="caution">
    <text evidence="2">The sequence shown here is derived from an EMBL/GenBank/DDBJ whole genome shotgun (WGS) entry which is preliminary data.</text>
</comment>
<sequence length="132" mass="15273">MCYILQSAGGEKTLEKKISNDLIRGHTDTIVLNVLYQQDSYGYEIYKTILEMSNGQYELKEATLYTAFRRLEKEGCIASYWGDESQGGRRKYYQITNEGKERLHQNKKEWVFAKEILNKLIEGGNDSNEASN</sequence>
<proteinExistence type="predicted"/>
<dbReference type="InterPro" id="IPR052509">
    <property type="entry name" value="Metal_resp_DNA-bind_regulator"/>
</dbReference>
<evidence type="ECO:0000259" key="1">
    <source>
        <dbReference type="Pfam" id="PF03551"/>
    </source>
</evidence>
<feature type="domain" description="Transcription regulator PadR N-terminal" evidence="1">
    <location>
        <begin position="31"/>
        <end position="104"/>
    </location>
</feature>
<dbReference type="InterPro" id="IPR036390">
    <property type="entry name" value="WH_DNA-bd_sf"/>
</dbReference>
<reference evidence="3" key="1">
    <citation type="journal article" date="2019" name="Int. J. Syst. Evol. Microbiol.">
        <title>The Global Catalogue of Microorganisms (GCM) 10K type strain sequencing project: providing services to taxonomists for standard genome sequencing and annotation.</title>
        <authorList>
            <consortium name="The Broad Institute Genomics Platform"/>
            <consortium name="The Broad Institute Genome Sequencing Center for Infectious Disease"/>
            <person name="Wu L."/>
            <person name="Ma J."/>
        </authorList>
    </citation>
    <scope>NUCLEOTIDE SEQUENCE [LARGE SCALE GENOMIC DNA]</scope>
    <source>
        <strain evidence="3">KCTC 33792</strain>
    </source>
</reference>
<dbReference type="Gene3D" id="1.10.10.10">
    <property type="entry name" value="Winged helix-like DNA-binding domain superfamily/Winged helix DNA-binding domain"/>
    <property type="match status" value="1"/>
</dbReference>
<dbReference type="SUPFAM" id="SSF46785">
    <property type="entry name" value="Winged helix' DNA-binding domain"/>
    <property type="match status" value="1"/>
</dbReference>
<dbReference type="PANTHER" id="PTHR33169">
    <property type="entry name" value="PADR-FAMILY TRANSCRIPTIONAL REGULATOR"/>
    <property type="match status" value="1"/>
</dbReference>
<dbReference type="InterPro" id="IPR005149">
    <property type="entry name" value="Tscrpt_reg_PadR_N"/>
</dbReference>
<dbReference type="Pfam" id="PF03551">
    <property type="entry name" value="PadR"/>
    <property type="match status" value="1"/>
</dbReference>
<dbReference type="PANTHER" id="PTHR33169:SF14">
    <property type="entry name" value="TRANSCRIPTIONAL REGULATOR RV3488"/>
    <property type="match status" value="1"/>
</dbReference>
<dbReference type="Proteomes" id="UP001597520">
    <property type="component" value="Unassembled WGS sequence"/>
</dbReference>
<gene>
    <name evidence="2" type="ORF">ACFSUB_15770</name>
</gene>
<name>A0ABW5T592_9BACI</name>
<dbReference type="InterPro" id="IPR036388">
    <property type="entry name" value="WH-like_DNA-bd_sf"/>
</dbReference>
<organism evidence="2 3">
    <name type="scientific">Salibacterium lacus</name>
    <dbReference type="NCBI Taxonomy" id="1898109"/>
    <lineage>
        <taxon>Bacteria</taxon>
        <taxon>Bacillati</taxon>
        <taxon>Bacillota</taxon>
        <taxon>Bacilli</taxon>
        <taxon>Bacillales</taxon>
        <taxon>Bacillaceae</taxon>
    </lineage>
</organism>
<dbReference type="EMBL" id="JBHUML010000005">
    <property type="protein sequence ID" value="MFD2706920.1"/>
    <property type="molecule type" value="Genomic_DNA"/>
</dbReference>
<evidence type="ECO:0000313" key="2">
    <source>
        <dbReference type="EMBL" id="MFD2706920.1"/>
    </source>
</evidence>
<keyword evidence="3" id="KW-1185">Reference proteome</keyword>